<dbReference type="AlphaFoldDB" id="A0A553NQT1"/>
<reference evidence="2 3" key="1">
    <citation type="journal article" date="2018" name="Nat. Ecol. Evol.">
        <title>Genomic signatures of mitonuclear coevolution across populations of Tigriopus californicus.</title>
        <authorList>
            <person name="Barreto F.S."/>
            <person name="Watson E.T."/>
            <person name="Lima T.G."/>
            <person name="Willett C.S."/>
            <person name="Edmands S."/>
            <person name="Li W."/>
            <person name="Burton R.S."/>
        </authorList>
    </citation>
    <scope>NUCLEOTIDE SEQUENCE [LARGE SCALE GENOMIC DNA]</scope>
    <source>
        <strain evidence="2 3">San Diego</strain>
    </source>
</reference>
<evidence type="ECO:0000313" key="3">
    <source>
        <dbReference type="Proteomes" id="UP000318571"/>
    </source>
</evidence>
<keyword evidence="1" id="KW-0812">Transmembrane</keyword>
<sequence>MHDKKHCCCCIILSDGVFLVGIYGMSFHASLLIIQTTQGHTLTPAFPVDPNGNTIVHPLLIVVHSLGILVNGLLVLGIHFSQRVLMVPWLIGQGVLSVILLLLALYYLILFPRQECPTEPDIFTTECHILLWHSVIMVCSVLTLFYYFYVVHEFVAQLHHHEKCTQMNFAKDEEEPVFVIVEEEPVPRVNVPKSTPSLRVKKEKRVRIQEPF</sequence>
<comment type="caution">
    <text evidence="2">The sequence shown here is derived from an EMBL/GenBank/DDBJ whole genome shotgun (WGS) entry which is preliminary data.</text>
</comment>
<evidence type="ECO:0000256" key="1">
    <source>
        <dbReference type="SAM" id="Phobius"/>
    </source>
</evidence>
<keyword evidence="1" id="KW-1133">Transmembrane helix</keyword>
<gene>
    <name evidence="2" type="ORF">TCAL_15885</name>
</gene>
<proteinExistence type="predicted"/>
<feature type="transmembrane region" description="Helical" evidence="1">
    <location>
        <begin position="90"/>
        <end position="109"/>
    </location>
</feature>
<feature type="transmembrane region" description="Helical" evidence="1">
    <location>
        <begin position="55"/>
        <end position="78"/>
    </location>
</feature>
<keyword evidence="1" id="KW-0472">Membrane</keyword>
<organism evidence="2 3">
    <name type="scientific">Tigriopus californicus</name>
    <name type="common">Marine copepod</name>
    <dbReference type="NCBI Taxonomy" id="6832"/>
    <lineage>
        <taxon>Eukaryota</taxon>
        <taxon>Metazoa</taxon>
        <taxon>Ecdysozoa</taxon>
        <taxon>Arthropoda</taxon>
        <taxon>Crustacea</taxon>
        <taxon>Multicrustacea</taxon>
        <taxon>Hexanauplia</taxon>
        <taxon>Copepoda</taxon>
        <taxon>Harpacticoida</taxon>
        <taxon>Harpacticidae</taxon>
        <taxon>Tigriopus</taxon>
    </lineage>
</organism>
<dbReference type="Proteomes" id="UP000318571">
    <property type="component" value="Chromosome 4"/>
</dbReference>
<feature type="transmembrane region" description="Helical" evidence="1">
    <location>
        <begin position="129"/>
        <end position="149"/>
    </location>
</feature>
<dbReference type="EMBL" id="VCGU01000011">
    <property type="protein sequence ID" value="TRY67802.1"/>
    <property type="molecule type" value="Genomic_DNA"/>
</dbReference>
<name>A0A553NQT1_TIGCA</name>
<feature type="transmembrane region" description="Helical" evidence="1">
    <location>
        <begin position="12"/>
        <end position="35"/>
    </location>
</feature>
<accession>A0A553NQT1</accession>
<evidence type="ECO:0000313" key="2">
    <source>
        <dbReference type="EMBL" id="TRY67802.1"/>
    </source>
</evidence>
<keyword evidence="3" id="KW-1185">Reference proteome</keyword>
<protein>
    <submittedName>
        <fullName evidence="2">Uncharacterized protein</fullName>
    </submittedName>
</protein>